<dbReference type="Proteomes" id="UP001187471">
    <property type="component" value="Unassembled WGS sequence"/>
</dbReference>
<dbReference type="Gene3D" id="2.170.150.80">
    <property type="entry name" value="NAC domain"/>
    <property type="match status" value="1"/>
</dbReference>
<dbReference type="Pfam" id="PF02365">
    <property type="entry name" value="NAM"/>
    <property type="match status" value="1"/>
</dbReference>
<evidence type="ECO:0000259" key="6">
    <source>
        <dbReference type="PROSITE" id="PS51005"/>
    </source>
</evidence>
<dbReference type="PROSITE" id="PS51005">
    <property type="entry name" value="NAC"/>
    <property type="match status" value="1"/>
</dbReference>
<dbReference type="AlphaFoldDB" id="A0AA88RW11"/>
<keyword evidence="8" id="KW-1185">Reference proteome</keyword>
<proteinExistence type="predicted"/>
<name>A0AA88RW11_9ASTE</name>
<sequence>MESSILPIMNLPAGFRFHPTDEELIVHYLKKKVSSSSENGIDLIADIDLYKFNPWELPGASLFLISSCKALFGESEWFFFSPRDRKYPNGARPNRAAASGYWKAIGIDKPILSSRGSRCIGVKKALVFYRGRPRNGSKTNWMMDEYRVVNCPSSHCLRLRGSMRLDDWVLCRIRKKSNTSEKESASNTSSISSDIEAPEETQVAEKIKYFEEYGWSSPPQKSEVGDDQPYGPSLDFHGITSEQWISDTGNSSHTDMVIHSIEDALDTIRRVLSV</sequence>
<dbReference type="SUPFAM" id="SSF101941">
    <property type="entry name" value="NAC domain"/>
    <property type="match status" value="1"/>
</dbReference>
<feature type="compositionally biased region" description="Low complexity" evidence="5">
    <location>
        <begin position="185"/>
        <end position="195"/>
    </location>
</feature>
<feature type="region of interest" description="Disordered" evidence="5">
    <location>
        <begin position="179"/>
        <end position="199"/>
    </location>
</feature>
<evidence type="ECO:0000313" key="7">
    <source>
        <dbReference type="EMBL" id="KAK2991853.1"/>
    </source>
</evidence>
<gene>
    <name evidence="7" type="ORF">RJ640_030028</name>
</gene>
<keyword evidence="3" id="KW-0804">Transcription</keyword>
<evidence type="ECO:0000256" key="3">
    <source>
        <dbReference type="ARBA" id="ARBA00023163"/>
    </source>
</evidence>
<reference evidence="7" key="1">
    <citation type="submission" date="2022-12" db="EMBL/GenBank/DDBJ databases">
        <title>Draft genome assemblies for two species of Escallonia (Escalloniales).</title>
        <authorList>
            <person name="Chanderbali A."/>
            <person name="Dervinis C."/>
            <person name="Anghel I."/>
            <person name="Soltis D."/>
            <person name="Soltis P."/>
            <person name="Zapata F."/>
        </authorList>
    </citation>
    <scope>NUCLEOTIDE SEQUENCE</scope>
    <source>
        <strain evidence="7">UCBG92.1500</strain>
        <tissue evidence="7">Leaf</tissue>
    </source>
</reference>
<feature type="domain" description="NAC" evidence="6">
    <location>
        <begin position="11"/>
        <end position="176"/>
    </location>
</feature>
<organism evidence="7 8">
    <name type="scientific">Escallonia rubra</name>
    <dbReference type="NCBI Taxonomy" id="112253"/>
    <lineage>
        <taxon>Eukaryota</taxon>
        <taxon>Viridiplantae</taxon>
        <taxon>Streptophyta</taxon>
        <taxon>Embryophyta</taxon>
        <taxon>Tracheophyta</taxon>
        <taxon>Spermatophyta</taxon>
        <taxon>Magnoliopsida</taxon>
        <taxon>eudicotyledons</taxon>
        <taxon>Gunneridae</taxon>
        <taxon>Pentapetalae</taxon>
        <taxon>asterids</taxon>
        <taxon>campanulids</taxon>
        <taxon>Escalloniales</taxon>
        <taxon>Escalloniaceae</taxon>
        <taxon>Escallonia</taxon>
    </lineage>
</organism>
<dbReference type="PANTHER" id="PTHR31719">
    <property type="entry name" value="NAC TRANSCRIPTION FACTOR 56"/>
    <property type="match status" value="1"/>
</dbReference>
<evidence type="ECO:0000256" key="1">
    <source>
        <dbReference type="ARBA" id="ARBA00023015"/>
    </source>
</evidence>
<dbReference type="InterPro" id="IPR003441">
    <property type="entry name" value="NAC-dom"/>
</dbReference>
<dbReference type="InterPro" id="IPR036093">
    <property type="entry name" value="NAC_dom_sf"/>
</dbReference>
<keyword evidence="1" id="KW-0805">Transcription regulation</keyword>
<keyword evidence="2" id="KW-0238">DNA-binding</keyword>
<evidence type="ECO:0000256" key="4">
    <source>
        <dbReference type="ARBA" id="ARBA00023242"/>
    </source>
</evidence>
<dbReference type="EMBL" id="JAVXUO010000464">
    <property type="protein sequence ID" value="KAK2991853.1"/>
    <property type="molecule type" value="Genomic_DNA"/>
</dbReference>
<evidence type="ECO:0000256" key="5">
    <source>
        <dbReference type="SAM" id="MobiDB-lite"/>
    </source>
</evidence>
<evidence type="ECO:0000256" key="2">
    <source>
        <dbReference type="ARBA" id="ARBA00023125"/>
    </source>
</evidence>
<dbReference type="PANTHER" id="PTHR31719:SF105">
    <property type="entry name" value="NAC DOMAIN-CONTAINING PROTEIN"/>
    <property type="match status" value="1"/>
</dbReference>
<dbReference type="GO" id="GO:0003677">
    <property type="term" value="F:DNA binding"/>
    <property type="evidence" value="ECO:0007669"/>
    <property type="project" value="UniProtKB-KW"/>
</dbReference>
<accession>A0AA88RW11</accession>
<dbReference type="GO" id="GO:0006355">
    <property type="term" value="P:regulation of DNA-templated transcription"/>
    <property type="evidence" value="ECO:0007669"/>
    <property type="project" value="InterPro"/>
</dbReference>
<protein>
    <recommendedName>
        <fullName evidence="6">NAC domain-containing protein</fullName>
    </recommendedName>
</protein>
<evidence type="ECO:0000313" key="8">
    <source>
        <dbReference type="Proteomes" id="UP001187471"/>
    </source>
</evidence>
<keyword evidence="4" id="KW-0539">Nucleus</keyword>
<comment type="caution">
    <text evidence="7">The sequence shown here is derived from an EMBL/GenBank/DDBJ whole genome shotgun (WGS) entry which is preliminary data.</text>
</comment>